<protein>
    <submittedName>
        <fullName evidence="1">Uncharacterized protein</fullName>
    </submittedName>
</protein>
<comment type="caution">
    <text evidence="1">The sequence shown here is derived from an EMBL/GenBank/DDBJ whole genome shotgun (WGS) entry which is preliminary data.</text>
</comment>
<feature type="non-terminal residue" evidence="1">
    <location>
        <position position="1"/>
    </location>
</feature>
<evidence type="ECO:0000313" key="2">
    <source>
        <dbReference type="Proteomes" id="UP001157502"/>
    </source>
</evidence>
<dbReference type="Proteomes" id="UP001157502">
    <property type="component" value="Chromosome 24"/>
</dbReference>
<dbReference type="EMBL" id="CM055751">
    <property type="protein sequence ID" value="KAJ7993069.1"/>
    <property type="molecule type" value="Genomic_DNA"/>
</dbReference>
<sequence length="57" mass="6463">YTAPCQTPDLRYLRRRGKCEGHLGRASRGVRVAPCLLPQYGERAAEEPGYHHVWGIN</sequence>
<keyword evidence="2" id="KW-1185">Reference proteome</keyword>
<accession>A0ACC2FNU2</accession>
<evidence type="ECO:0000313" key="1">
    <source>
        <dbReference type="EMBL" id="KAJ7993069.1"/>
    </source>
</evidence>
<name>A0ACC2FNU2_DALPE</name>
<organism evidence="1 2">
    <name type="scientific">Dallia pectoralis</name>
    <name type="common">Alaska blackfish</name>
    <dbReference type="NCBI Taxonomy" id="75939"/>
    <lineage>
        <taxon>Eukaryota</taxon>
        <taxon>Metazoa</taxon>
        <taxon>Chordata</taxon>
        <taxon>Craniata</taxon>
        <taxon>Vertebrata</taxon>
        <taxon>Euteleostomi</taxon>
        <taxon>Actinopterygii</taxon>
        <taxon>Neopterygii</taxon>
        <taxon>Teleostei</taxon>
        <taxon>Protacanthopterygii</taxon>
        <taxon>Esociformes</taxon>
        <taxon>Umbridae</taxon>
        <taxon>Dallia</taxon>
    </lineage>
</organism>
<proteinExistence type="predicted"/>
<gene>
    <name evidence="1" type="ORF">DPEC_G00268610</name>
</gene>
<reference evidence="1" key="1">
    <citation type="submission" date="2021-05" db="EMBL/GenBank/DDBJ databases">
        <authorList>
            <person name="Pan Q."/>
            <person name="Jouanno E."/>
            <person name="Zahm M."/>
            <person name="Klopp C."/>
            <person name="Cabau C."/>
            <person name="Louis A."/>
            <person name="Berthelot C."/>
            <person name="Parey E."/>
            <person name="Roest Crollius H."/>
            <person name="Montfort J."/>
            <person name="Robinson-Rechavi M."/>
            <person name="Bouchez O."/>
            <person name="Lampietro C."/>
            <person name="Lopez Roques C."/>
            <person name="Donnadieu C."/>
            <person name="Postlethwait J."/>
            <person name="Bobe J."/>
            <person name="Dillon D."/>
            <person name="Chandos A."/>
            <person name="von Hippel F."/>
            <person name="Guiguen Y."/>
        </authorList>
    </citation>
    <scope>NUCLEOTIDE SEQUENCE</scope>
    <source>
        <strain evidence="1">YG-Jan2019</strain>
    </source>
</reference>